<name>A0ACC0C982_CATRO</name>
<dbReference type="EMBL" id="CM044701">
    <property type="protein sequence ID" value="KAI5681402.1"/>
    <property type="molecule type" value="Genomic_DNA"/>
</dbReference>
<accession>A0ACC0C982</accession>
<evidence type="ECO:0000313" key="2">
    <source>
        <dbReference type="Proteomes" id="UP001060085"/>
    </source>
</evidence>
<gene>
    <name evidence="1" type="ORF">M9H77_02629</name>
</gene>
<reference evidence="2" key="1">
    <citation type="journal article" date="2023" name="Nat. Plants">
        <title>Single-cell RNA sequencing provides a high-resolution roadmap for understanding the multicellular compartmentation of specialized metabolism.</title>
        <authorList>
            <person name="Sun S."/>
            <person name="Shen X."/>
            <person name="Li Y."/>
            <person name="Li Y."/>
            <person name="Wang S."/>
            <person name="Li R."/>
            <person name="Zhang H."/>
            <person name="Shen G."/>
            <person name="Guo B."/>
            <person name="Wei J."/>
            <person name="Xu J."/>
            <person name="St-Pierre B."/>
            <person name="Chen S."/>
            <person name="Sun C."/>
        </authorList>
    </citation>
    <scope>NUCLEOTIDE SEQUENCE [LARGE SCALE GENOMIC DNA]</scope>
</reference>
<comment type="caution">
    <text evidence="1">The sequence shown here is derived from an EMBL/GenBank/DDBJ whole genome shotgun (WGS) entry which is preliminary data.</text>
</comment>
<sequence length="371" mass="42782">MVKDEEVAQRFVNGSWRKLINELDEVEFQRKLEVLKTRWQSRPDFLHYLFSIWLNPFAHKFCRVWTSQLMHFGVETMNRAESEHSVLKLWLSTCHGDLDTVFLNIDSLIQAQVAEIKYSLEISRLKEKYGAKSNPILKNLCNKISHLGLKKKMDKLKKARQLVEELASNRLHYLRKSHGLPCALRRLIKGVIHPVLPDDPSQPLSNPPETTVTKGRRKTNSTIRDKSHWECISIAHRKIGKSSYSSSGFGSGSGSGSNPSPRGRGRPPRSGRSRDKGRGSSRSSLSTVVSPDSPPVPFPFKNTFPGFTYQFIQNWKNVAGDENHWIEIRRRMIFDLRHHMRVYEQLFGSVERVTELIMQINWEDGSEPRDH</sequence>
<evidence type="ECO:0000313" key="1">
    <source>
        <dbReference type="EMBL" id="KAI5681402.1"/>
    </source>
</evidence>
<protein>
    <submittedName>
        <fullName evidence="1">Uncharacterized protein</fullName>
    </submittedName>
</protein>
<proteinExistence type="predicted"/>
<organism evidence="1 2">
    <name type="scientific">Catharanthus roseus</name>
    <name type="common">Madagascar periwinkle</name>
    <name type="synonym">Vinca rosea</name>
    <dbReference type="NCBI Taxonomy" id="4058"/>
    <lineage>
        <taxon>Eukaryota</taxon>
        <taxon>Viridiplantae</taxon>
        <taxon>Streptophyta</taxon>
        <taxon>Embryophyta</taxon>
        <taxon>Tracheophyta</taxon>
        <taxon>Spermatophyta</taxon>
        <taxon>Magnoliopsida</taxon>
        <taxon>eudicotyledons</taxon>
        <taxon>Gunneridae</taxon>
        <taxon>Pentapetalae</taxon>
        <taxon>asterids</taxon>
        <taxon>lamiids</taxon>
        <taxon>Gentianales</taxon>
        <taxon>Apocynaceae</taxon>
        <taxon>Rauvolfioideae</taxon>
        <taxon>Vinceae</taxon>
        <taxon>Catharanthinae</taxon>
        <taxon>Catharanthus</taxon>
    </lineage>
</organism>
<keyword evidence="2" id="KW-1185">Reference proteome</keyword>
<dbReference type="Proteomes" id="UP001060085">
    <property type="component" value="Linkage Group LG01"/>
</dbReference>